<keyword evidence="2" id="KW-0472">Membrane</keyword>
<organism evidence="4 5">
    <name type="scientific">Amycolatopsis nalaikhensis</name>
    <dbReference type="NCBI Taxonomy" id="715472"/>
    <lineage>
        <taxon>Bacteria</taxon>
        <taxon>Bacillati</taxon>
        <taxon>Actinomycetota</taxon>
        <taxon>Actinomycetes</taxon>
        <taxon>Pseudonocardiales</taxon>
        <taxon>Pseudonocardiaceae</taxon>
        <taxon>Amycolatopsis</taxon>
    </lineage>
</organism>
<dbReference type="InterPro" id="IPR027417">
    <property type="entry name" value="P-loop_NTPase"/>
</dbReference>
<name>A0ABY8XGS4_9PSEU</name>
<keyword evidence="5" id="KW-1185">Reference proteome</keyword>
<accession>A0ABY8XGS4</accession>
<feature type="region of interest" description="Disordered" evidence="1">
    <location>
        <begin position="421"/>
        <end position="454"/>
    </location>
</feature>
<feature type="transmembrane region" description="Helical" evidence="2">
    <location>
        <begin position="6"/>
        <end position="26"/>
    </location>
</feature>
<evidence type="ECO:0000259" key="3">
    <source>
        <dbReference type="SMART" id="SM00382"/>
    </source>
</evidence>
<feature type="domain" description="AAA+ ATPase" evidence="3">
    <location>
        <begin position="71"/>
        <end position="186"/>
    </location>
</feature>
<dbReference type="SUPFAM" id="SSF52540">
    <property type="entry name" value="P-loop containing nucleoside triphosphate hydrolases"/>
    <property type="match status" value="1"/>
</dbReference>
<reference evidence="4 5" key="1">
    <citation type="submission" date="2023-06" db="EMBL/GenBank/DDBJ databases">
        <authorList>
            <person name="Oyuntsetseg B."/>
            <person name="Kim S.B."/>
        </authorList>
    </citation>
    <scope>NUCLEOTIDE SEQUENCE [LARGE SCALE GENOMIC DNA]</scope>
    <source>
        <strain evidence="4 5">2-2</strain>
    </source>
</reference>
<dbReference type="SMART" id="SM00382">
    <property type="entry name" value="AAA"/>
    <property type="match status" value="1"/>
</dbReference>
<dbReference type="Gene3D" id="3.40.50.300">
    <property type="entry name" value="P-loop containing nucleotide triphosphate hydrolases"/>
    <property type="match status" value="1"/>
</dbReference>
<dbReference type="RefSeq" id="WP_285451579.1">
    <property type="nucleotide sequence ID" value="NZ_CP127173.1"/>
</dbReference>
<evidence type="ECO:0000256" key="1">
    <source>
        <dbReference type="SAM" id="MobiDB-lite"/>
    </source>
</evidence>
<evidence type="ECO:0000313" key="5">
    <source>
        <dbReference type="Proteomes" id="UP001227101"/>
    </source>
</evidence>
<evidence type="ECO:0000256" key="2">
    <source>
        <dbReference type="SAM" id="Phobius"/>
    </source>
</evidence>
<keyword evidence="2" id="KW-0812">Transmembrane</keyword>
<protein>
    <recommendedName>
        <fullName evidence="3">AAA+ ATPase domain-containing protein</fullName>
    </recommendedName>
</protein>
<dbReference type="InterPro" id="IPR003593">
    <property type="entry name" value="AAA+_ATPase"/>
</dbReference>
<proteinExistence type="predicted"/>
<dbReference type="Proteomes" id="UP001227101">
    <property type="component" value="Chromosome"/>
</dbReference>
<sequence length="454" mass="48096">MNAEVTVGGAGAVILVVAAAVVLLRLRRTRLTRGSGTLREPVTRLTRVPREPLSAVFRGGLRARIEETFASGRFCVLLGGPGTGKTHLAAAYARDCRAPVVWVTADPARAFAELAEAGADAGLAWVDSLDDALVVFDDATDPDALTRWLPARARVLVTTTVPDFEILGGTVPVGGFTEPEAVGFLCARSGHDADEAALDVVRELGCLPLALAQAGGVLRQQGLSFASYLDRVPHTPPLEREPGEAHPACVEDTTLAALATAAAQDSRAQGVAEVLALLAAGGVRRELAHRIGPDPVAVDAALHGLAEASLAEFDVPGELVSTHRLTRRAILGRLHGEERLAPALDRAFDVLEGPTADLADHTAALWRHFRALPSAELGPRLGRMLRLRRRSVDELVASGAAAQARALGREVLADHEAYLPPDHEDTTLAAESLRRAGAQRVEPVPSRHGRRARR</sequence>
<evidence type="ECO:0000313" key="4">
    <source>
        <dbReference type="EMBL" id="WIV54830.1"/>
    </source>
</evidence>
<keyword evidence="2" id="KW-1133">Transmembrane helix</keyword>
<dbReference type="EMBL" id="CP127173">
    <property type="protein sequence ID" value="WIV54830.1"/>
    <property type="molecule type" value="Genomic_DNA"/>
</dbReference>
<gene>
    <name evidence="4" type="ORF">QP939_39290</name>
</gene>